<dbReference type="FunFam" id="2.130.10.10:FF:000378">
    <property type="entry name" value="U3 small nucleolar RNA-associated protein 7"/>
    <property type="match status" value="1"/>
</dbReference>
<name>A0A8H6ZHZ5_9AGAR</name>
<organism evidence="11 12">
    <name type="scientific">Mycena sanguinolenta</name>
    <dbReference type="NCBI Taxonomy" id="230812"/>
    <lineage>
        <taxon>Eukaryota</taxon>
        <taxon>Fungi</taxon>
        <taxon>Dikarya</taxon>
        <taxon>Basidiomycota</taxon>
        <taxon>Agaricomycotina</taxon>
        <taxon>Agaricomycetes</taxon>
        <taxon>Agaricomycetidae</taxon>
        <taxon>Agaricales</taxon>
        <taxon>Marasmiineae</taxon>
        <taxon>Mycenaceae</taxon>
        <taxon>Mycena</taxon>
    </lineage>
</organism>
<evidence type="ECO:0000256" key="9">
    <source>
        <dbReference type="SAM" id="MobiDB-lite"/>
    </source>
</evidence>
<dbReference type="GO" id="GO:0000462">
    <property type="term" value="P:maturation of SSU-rRNA from tricistronic rRNA transcript (SSU-rRNA, 5.8S rRNA, LSU-rRNA)"/>
    <property type="evidence" value="ECO:0007669"/>
    <property type="project" value="TreeGrafter"/>
</dbReference>
<evidence type="ECO:0000313" key="11">
    <source>
        <dbReference type="EMBL" id="KAF7377704.1"/>
    </source>
</evidence>
<evidence type="ECO:0000256" key="5">
    <source>
        <dbReference type="ARBA" id="ARBA00022737"/>
    </source>
</evidence>
<keyword evidence="12" id="KW-1185">Reference proteome</keyword>
<feature type="compositionally biased region" description="Basic and acidic residues" evidence="9">
    <location>
        <begin position="492"/>
        <end position="505"/>
    </location>
</feature>
<keyword evidence="5" id="KW-0677">Repeat</keyword>
<dbReference type="SUPFAM" id="SSF50978">
    <property type="entry name" value="WD40 repeat-like"/>
    <property type="match status" value="1"/>
</dbReference>
<gene>
    <name evidence="11" type="ORF">MSAN_00193400</name>
</gene>
<dbReference type="OrthoDB" id="10251154at2759"/>
<dbReference type="AlphaFoldDB" id="A0A8H6ZHZ5"/>
<dbReference type="InterPro" id="IPR015943">
    <property type="entry name" value="WD40/YVTN_repeat-like_dom_sf"/>
</dbReference>
<dbReference type="Pfam" id="PF00400">
    <property type="entry name" value="WD40"/>
    <property type="match status" value="1"/>
</dbReference>
<keyword evidence="6" id="KW-0539">Nucleus</keyword>
<feature type="domain" description="BING4 C-terminal" evidence="10">
    <location>
        <begin position="378"/>
        <end position="457"/>
    </location>
</feature>
<dbReference type="InterPro" id="IPR036322">
    <property type="entry name" value="WD40_repeat_dom_sf"/>
</dbReference>
<evidence type="ECO:0000256" key="2">
    <source>
        <dbReference type="ARBA" id="ARBA00004604"/>
    </source>
</evidence>
<dbReference type="PANTHER" id="PTHR14085:SF3">
    <property type="entry name" value="WD REPEAT-CONTAINING PROTEIN 46"/>
    <property type="match status" value="1"/>
</dbReference>
<evidence type="ECO:0000259" key="10">
    <source>
        <dbReference type="SMART" id="SM01033"/>
    </source>
</evidence>
<keyword evidence="3" id="KW-0698">rRNA processing</keyword>
<dbReference type="GO" id="GO:0030686">
    <property type="term" value="C:90S preribosome"/>
    <property type="evidence" value="ECO:0007669"/>
    <property type="project" value="TreeGrafter"/>
</dbReference>
<evidence type="ECO:0000256" key="3">
    <source>
        <dbReference type="ARBA" id="ARBA00022552"/>
    </source>
</evidence>
<comment type="subcellular location">
    <subcellularLocation>
        <location evidence="2">Nucleus</location>
        <location evidence="2">Nucleolus</location>
    </subcellularLocation>
</comment>
<protein>
    <recommendedName>
        <fullName evidence="7">U three protein 7</fullName>
    </recommendedName>
</protein>
<dbReference type="PROSITE" id="PS50294">
    <property type="entry name" value="WD_REPEATS_REGION"/>
    <property type="match status" value="1"/>
</dbReference>
<proteinExistence type="predicted"/>
<evidence type="ECO:0000313" key="12">
    <source>
        <dbReference type="Proteomes" id="UP000623467"/>
    </source>
</evidence>
<accession>A0A8H6ZHZ5</accession>
<dbReference type="InterPro" id="IPR040315">
    <property type="entry name" value="WDR46/Utp7"/>
</dbReference>
<evidence type="ECO:0000256" key="6">
    <source>
        <dbReference type="ARBA" id="ARBA00023242"/>
    </source>
</evidence>
<feature type="compositionally biased region" description="Basic and acidic residues" evidence="9">
    <location>
        <begin position="516"/>
        <end position="528"/>
    </location>
</feature>
<dbReference type="PROSITE" id="PS50082">
    <property type="entry name" value="WD_REPEATS_2"/>
    <property type="match status" value="1"/>
</dbReference>
<feature type="region of interest" description="Disordered" evidence="9">
    <location>
        <begin position="464"/>
        <end position="592"/>
    </location>
</feature>
<dbReference type="PANTHER" id="PTHR14085">
    <property type="entry name" value="WD-REPEAT PROTEIN BING4"/>
    <property type="match status" value="1"/>
</dbReference>
<comment type="caution">
    <text evidence="11">The sequence shown here is derived from an EMBL/GenBank/DDBJ whole genome shotgun (WGS) entry which is preliminary data.</text>
</comment>
<evidence type="ECO:0000256" key="7">
    <source>
        <dbReference type="ARBA" id="ARBA00076453"/>
    </source>
</evidence>
<feature type="repeat" description="WD" evidence="8">
    <location>
        <begin position="288"/>
        <end position="322"/>
    </location>
</feature>
<evidence type="ECO:0000256" key="4">
    <source>
        <dbReference type="ARBA" id="ARBA00022574"/>
    </source>
</evidence>
<dbReference type="SMART" id="SM00320">
    <property type="entry name" value="WD40"/>
    <property type="match status" value="2"/>
</dbReference>
<feature type="compositionally biased region" description="Acidic residues" evidence="9">
    <location>
        <begin position="506"/>
        <end position="515"/>
    </location>
</feature>
<feature type="compositionally biased region" description="Basic and acidic residues" evidence="9">
    <location>
        <begin position="559"/>
        <end position="592"/>
    </location>
</feature>
<dbReference type="Proteomes" id="UP000623467">
    <property type="component" value="Unassembled WGS sequence"/>
</dbReference>
<dbReference type="GO" id="GO:0032040">
    <property type="term" value="C:small-subunit processome"/>
    <property type="evidence" value="ECO:0007669"/>
    <property type="project" value="TreeGrafter"/>
</dbReference>
<evidence type="ECO:0000256" key="1">
    <source>
        <dbReference type="ARBA" id="ARBA00004099"/>
    </source>
</evidence>
<keyword evidence="4 8" id="KW-0853">WD repeat</keyword>
<dbReference type="SMART" id="SM01033">
    <property type="entry name" value="BING4CT"/>
    <property type="match status" value="1"/>
</dbReference>
<dbReference type="InterPro" id="IPR012952">
    <property type="entry name" value="BING4_C_dom"/>
</dbReference>
<reference evidence="11" key="1">
    <citation type="submission" date="2020-05" db="EMBL/GenBank/DDBJ databases">
        <title>Mycena genomes resolve the evolution of fungal bioluminescence.</title>
        <authorList>
            <person name="Tsai I.J."/>
        </authorList>
    </citation>
    <scope>NUCLEOTIDE SEQUENCE</scope>
    <source>
        <strain evidence="11">160909Yilan</strain>
    </source>
</reference>
<dbReference type="EMBL" id="JACAZH010000001">
    <property type="protein sequence ID" value="KAF7377704.1"/>
    <property type="molecule type" value="Genomic_DNA"/>
</dbReference>
<dbReference type="Gene3D" id="2.130.10.10">
    <property type="entry name" value="YVTN repeat-like/Quinoprotein amine dehydrogenase"/>
    <property type="match status" value="1"/>
</dbReference>
<dbReference type="Pfam" id="PF08149">
    <property type="entry name" value="BING4CT"/>
    <property type="match status" value="1"/>
</dbReference>
<sequence>MDALIAKADALGPRQKKRKIFHDSTADSVKKRTGVPKSLQDKDLALNVPSHKHIANKKLRTELVRNATQTARAKALLEDAEMMLAEDAGLMQAEGELERTWRVSQSEIKNGAGGDAARGRREWKLDGGPYRSRYTRNGRHLAIVGSMGHAATFDWLSGTLHAELQLQETCRDITFLHDHSHFAVAQKKYVFIYDRDGVELHCLKAHIEPTRLEFLPYHWLLASIRQGNAGYLKYQDTSTGQLLVEHRTKFGACSAMTQNLHNAVIHLGHQNGTVTLWTPNLPHPAVQLLAHLGPVASVSVDPSTGGRYMATAGRDGTVKVWDCRNWKGAVREWSARGGAAEVEWSQRGALAVASGGTVNVYTSPIIQQPMHGNTQPPLYLTHPIPHRPLTSVRFAPFQDVLTLGHAVGLSSILVPGAGEPNFDSTEADPFENRKARREKEVKALLDKIQPDMITLDPELIGSLAPEPKLSTTTTTIDGKPARGTETPFARLPRLERLRVQGKADESEVVDPDDTAPDGRKLTKEEKERKKMRGKGKSTKRYLRKQRKNVIDPRAVAIRAKMEKDREERKARAKEKAGGEPRKPSALDRFARG</sequence>
<evidence type="ECO:0000256" key="8">
    <source>
        <dbReference type="PROSITE-ProRule" id="PRU00221"/>
    </source>
</evidence>
<feature type="compositionally biased region" description="Basic residues" evidence="9">
    <location>
        <begin position="529"/>
        <end position="547"/>
    </location>
</feature>
<dbReference type="InterPro" id="IPR001680">
    <property type="entry name" value="WD40_rpt"/>
</dbReference>
<comment type="function">
    <text evidence="1">Involved in nucleolar processing of pre-18S ribosomal RNA.</text>
</comment>